<sequence length="145" mass="16147">MEKISLDELKLYIKDIMQHQPFSALLNVQLTRLEDGYAQLEIPFKPELTQQHGFIHGGVVGYLADNVCGYAAATMVGEVVTQEYKINFLAPAIGRHFIGKGQVIRAGKRQVICRSDVYAVTEENQEKHVATALATILPVSYQVKT</sequence>
<feature type="domain" description="Thioesterase" evidence="2">
    <location>
        <begin position="52"/>
        <end position="120"/>
    </location>
</feature>
<name>A0A3B0S3L0_9ZZZZ</name>
<dbReference type="PANTHER" id="PTHR43240">
    <property type="entry name" value="1,4-DIHYDROXY-2-NAPHTHOYL-COA THIOESTERASE 1"/>
    <property type="match status" value="1"/>
</dbReference>
<reference evidence="3" key="1">
    <citation type="submission" date="2018-06" db="EMBL/GenBank/DDBJ databases">
        <authorList>
            <person name="Zhirakovskaya E."/>
        </authorList>
    </citation>
    <scope>NUCLEOTIDE SEQUENCE</scope>
</reference>
<dbReference type="CDD" id="cd03443">
    <property type="entry name" value="PaaI_thioesterase"/>
    <property type="match status" value="1"/>
</dbReference>
<proteinExistence type="predicted"/>
<evidence type="ECO:0000259" key="2">
    <source>
        <dbReference type="Pfam" id="PF03061"/>
    </source>
</evidence>
<dbReference type="InterPro" id="IPR029069">
    <property type="entry name" value="HotDog_dom_sf"/>
</dbReference>
<evidence type="ECO:0000313" key="3">
    <source>
        <dbReference type="EMBL" id="VAW00855.1"/>
    </source>
</evidence>
<dbReference type="EMBL" id="UOEJ01000138">
    <property type="protein sequence ID" value="VAW00855.1"/>
    <property type="molecule type" value="Genomic_DNA"/>
</dbReference>
<dbReference type="InterPro" id="IPR006683">
    <property type="entry name" value="Thioestr_dom"/>
</dbReference>
<dbReference type="NCBIfam" id="TIGR00369">
    <property type="entry name" value="unchar_dom_1"/>
    <property type="match status" value="1"/>
</dbReference>
<dbReference type="SUPFAM" id="SSF54637">
    <property type="entry name" value="Thioesterase/thiol ester dehydrase-isomerase"/>
    <property type="match status" value="1"/>
</dbReference>
<protein>
    <submittedName>
        <fullName evidence="3">Thioesterase</fullName>
    </submittedName>
</protein>
<evidence type="ECO:0000256" key="1">
    <source>
        <dbReference type="ARBA" id="ARBA00022801"/>
    </source>
</evidence>
<dbReference type="Gene3D" id="3.10.129.10">
    <property type="entry name" value="Hotdog Thioesterase"/>
    <property type="match status" value="1"/>
</dbReference>
<keyword evidence="1" id="KW-0378">Hydrolase</keyword>
<dbReference type="PANTHER" id="PTHR43240:SF20">
    <property type="entry name" value="MEDIUM_LONG-CHAIN ACYL-COA THIOESTERASE YIGI"/>
    <property type="match status" value="1"/>
</dbReference>
<organism evidence="3">
    <name type="scientific">hydrothermal vent metagenome</name>
    <dbReference type="NCBI Taxonomy" id="652676"/>
    <lineage>
        <taxon>unclassified sequences</taxon>
        <taxon>metagenomes</taxon>
        <taxon>ecological metagenomes</taxon>
    </lineage>
</organism>
<dbReference type="AlphaFoldDB" id="A0A3B0S3L0"/>
<dbReference type="GO" id="GO:0016787">
    <property type="term" value="F:hydrolase activity"/>
    <property type="evidence" value="ECO:0007669"/>
    <property type="project" value="UniProtKB-KW"/>
</dbReference>
<gene>
    <name evidence="3" type="ORF">MNBD_ALPHA01-941</name>
</gene>
<dbReference type="InterPro" id="IPR003736">
    <property type="entry name" value="PAAI_dom"/>
</dbReference>
<dbReference type="Pfam" id="PF03061">
    <property type="entry name" value="4HBT"/>
    <property type="match status" value="1"/>
</dbReference>
<accession>A0A3B0S3L0</accession>